<comment type="caution">
    <text evidence="1">The sequence shown here is derived from an EMBL/GenBank/DDBJ whole genome shotgun (WGS) entry which is preliminary data.</text>
</comment>
<dbReference type="AlphaFoldDB" id="A0AA38FSC7"/>
<dbReference type="Proteomes" id="UP000824469">
    <property type="component" value="Unassembled WGS sequence"/>
</dbReference>
<organism evidence="1 2">
    <name type="scientific">Taxus chinensis</name>
    <name type="common">Chinese yew</name>
    <name type="synonym">Taxus wallichiana var. chinensis</name>
    <dbReference type="NCBI Taxonomy" id="29808"/>
    <lineage>
        <taxon>Eukaryota</taxon>
        <taxon>Viridiplantae</taxon>
        <taxon>Streptophyta</taxon>
        <taxon>Embryophyta</taxon>
        <taxon>Tracheophyta</taxon>
        <taxon>Spermatophyta</taxon>
        <taxon>Pinopsida</taxon>
        <taxon>Pinidae</taxon>
        <taxon>Conifers II</taxon>
        <taxon>Cupressales</taxon>
        <taxon>Taxaceae</taxon>
        <taxon>Taxus</taxon>
    </lineage>
</organism>
<reference evidence="1 2" key="1">
    <citation type="journal article" date="2021" name="Nat. Plants">
        <title>The Taxus genome provides insights into paclitaxel biosynthesis.</title>
        <authorList>
            <person name="Xiong X."/>
            <person name="Gou J."/>
            <person name="Liao Q."/>
            <person name="Li Y."/>
            <person name="Zhou Q."/>
            <person name="Bi G."/>
            <person name="Li C."/>
            <person name="Du R."/>
            <person name="Wang X."/>
            <person name="Sun T."/>
            <person name="Guo L."/>
            <person name="Liang H."/>
            <person name="Lu P."/>
            <person name="Wu Y."/>
            <person name="Zhang Z."/>
            <person name="Ro D.K."/>
            <person name="Shang Y."/>
            <person name="Huang S."/>
            <person name="Yan J."/>
        </authorList>
    </citation>
    <scope>NUCLEOTIDE SEQUENCE [LARGE SCALE GENOMIC DNA]</scope>
    <source>
        <strain evidence="1">Ta-2019</strain>
    </source>
</reference>
<keyword evidence="2" id="KW-1185">Reference proteome</keyword>
<feature type="non-terminal residue" evidence="1">
    <location>
        <position position="133"/>
    </location>
</feature>
<name>A0AA38FSC7_TAXCH</name>
<feature type="non-terminal residue" evidence="1">
    <location>
        <position position="1"/>
    </location>
</feature>
<accession>A0AA38FSC7</accession>
<evidence type="ECO:0000313" key="2">
    <source>
        <dbReference type="Proteomes" id="UP000824469"/>
    </source>
</evidence>
<proteinExistence type="predicted"/>
<gene>
    <name evidence="1" type="ORF">KI387_037310</name>
</gene>
<protein>
    <submittedName>
        <fullName evidence="1">Uncharacterized protein</fullName>
    </submittedName>
</protein>
<sequence>AFRAVSSSGRVTRCLLRWTHYLLSPLLHTVTYCLRFSVPCTVNNQLQMVLVHECAYILCEFRVKGGFSVHCARCSYRPQQYTVNNRTLQLRLVVVCEWAYSLCEFCVKGGYTVPCSRLSYCSQHYTVNNPTLQ</sequence>
<evidence type="ECO:0000313" key="1">
    <source>
        <dbReference type="EMBL" id="KAH9309399.1"/>
    </source>
</evidence>
<dbReference type="EMBL" id="JAHRHJ020000007">
    <property type="protein sequence ID" value="KAH9309399.1"/>
    <property type="molecule type" value="Genomic_DNA"/>
</dbReference>